<dbReference type="AlphaFoldDB" id="A0AA38SZJ2"/>
<comment type="caution">
    <text evidence="1">The sequence shown here is derived from an EMBL/GenBank/DDBJ whole genome shotgun (WGS) entry which is preliminary data.</text>
</comment>
<accession>A0AA38SZJ2</accession>
<evidence type="ECO:0008006" key="3">
    <source>
        <dbReference type="Google" id="ProtNLM"/>
    </source>
</evidence>
<gene>
    <name evidence="1" type="ORF">OSB04_027864</name>
</gene>
<keyword evidence="2" id="KW-1185">Reference proteome</keyword>
<reference evidence="1" key="1">
    <citation type="submission" date="2023-03" db="EMBL/GenBank/DDBJ databases">
        <title>Chromosome-scale reference genome and RAD-based genetic map of yellow starthistle (Centaurea solstitialis) reveal putative structural variation and QTLs associated with invader traits.</title>
        <authorList>
            <person name="Reatini B."/>
            <person name="Cang F.A."/>
            <person name="Jiang Q."/>
            <person name="Mckibben M.T.W."/>
            <person name="Barker M.S."/>
            <person name="Rieseberg L.H."/>
            <person name="Dlugosch K.M."/>
        </authorList>
    </citation>
    <scope>NUCLEOTIDE SEQUENCE</scope>
    <source>
        <strain evidence="1">CAN-66</strain>
        <tissue evidence="1">Leaf</tissue>
    </source>
</reference>
<proteinExistence type="predicted"/>
<evidence type="ECO:0000313" key="1">
    <source>
        <dbReference type="EMBL" id="KAJ9541358.1"/>
    </source>
</evidence>
<evidence type="ECO:0000313" key="2">
    <source>
        <dbReference type="Proteomes" id="UP001172457"/>
    </source>
</evidence>
<protein>
    <recommendedName>
        <fullName evidence="3">Zinc finger GRF-type domain-containing protein</fullName>
    </recommendedName>
</protein>
<sequence length="102" mass="12195">MLCYCGAQTIVCTSWTNANPGRRFFSCSRSVRFLCLRNSKFSMYLDVFSFDAINFYREAIVRLLVELIHRCVLDLRWSYRVYLVLRIEWYCIVAINMRVVKT</sequence>
<name>A0AA38SZJ2_9ASTR</name>
<organism evidence="1 2">
    <name type="scientific">Centaurea solstitialis</name>
    <name type="common">yellow star-thistle</name>
    <dbReference type="NCBI Taxonomy" id="347529"/>
    <lineage>
        <taxon>Eukaryota</taxon>
        <taxon>Viridiplantae</taxon>
        <taxon>Streptophyta</taxon>
        <taxon>Embryophyta</taxon>
        <taxon>Tracheophyta</taxon>
        <taxon>Spermatophyta</taxon>
        <taxon>Magnoliopsida</taxon>
        <taxon>eudicotyledons</taxon>
        <taxon>Gunneridae</taxon>
        <taxon>Pentapetalae</taxon>
        <taxon>asterids</taxon>
        <taxon>campanulids</taxon>
        <taxon>Asterales</taxon>
        <taxon>Asteraceae</taxon>
        <taxon>Carduoideae</taxon>
        <taxon>Cardueae</taxon>
        <taxon>Centaureinae</taxon>
        <taxon>Centaurea</taxon>
    </lineage>
</organism>
<dbReference type="EMBL" id="JARYMX010000007">
    <property type="protein sequence ID" value="KAJ9541358.1"/>
    <property type="molecule type" value="Genomic_DNA"/>
</dbReference>
<dbReference type="Proteomes" id="UP001172457">
    <property type="component" value="Chromosome 7"/>
</dbReference>